<keyword evidence="1" id="KW-0418">Kinase</keyword>
<dbReference type="AlphaFoldDB" id="A0A0V1N1Y9"/>
<proteinExistence type="predicted"/>
<evidence type="ECO:0000313" key="1">
    <source>
        <dbReference type="EMBL" id="KRZ77843.1"/>
    </source>
</evidence>
<accession>A0A0V1N1Y9</accession>
<dbReference type="EMBL" id="JYDO01000016">
    <property type="protein sequence ID" value="KRZ77843.1"/>
    <property type="molecule type" value="Genomic_DNA"/>
</dbReference>
<dbReference type="STRING" id="268474.A0A0V1N1Y9"/>
<keyword evidence="1" id="KW-0808">Transferase</keyword>
<dbReference type="Proteomes" id="UP000054843">
    <property type="component" value="Unassembled WGS sequence"/>
</dbReference>
<dbReference type="GO" id="GO:0016301">
    <property type="term" value="F:kinase activity"/>
    <property type="evidence" value="ECO:0007669"/>
    <property type="project" value="UniProtKB-KW"/>
</dbReference>
<evidence type="ECO:0000313" key="2">
    <source>
        <dbReference type="Proteomes" id="UP000054843"/>
    </source>
</evidence>
<reference evidence="1 2" key="1">
    <citation type="submission" date="2015-01" db="EMBL/GenBank/DDBJ databases">
        <title>Evolution of Trichinella species and genotypes.</title>
        <authorList>
            <person name="Korhonen P.K."/>
            <person name="Edoardo P."/>
            <person name="Giuseppe L.R."/>
            <person name="Gasser R.B."/>
        </authorList>
    </citation>
    <scope>NUCLEOTIDE SEQUENCE [LARGE SCALE GENOMIC DNA]</scope>
    <source>
        <strain evidence="1">ISS1980</strain>
    </source>
</reference>
<comment type="caution">
    <text evidence="1">The sequence shown here is derived from an EMBL/GenBank/DDBJ whole genome shotgun (WGS) entry which is preliminary data.</text>
</comment>
<organism evidence="1 2">
    <name type="scientific">Trichinella papuae</name>
    <dbReference type="NCBI Taxonomy" id="268474"/>
    <lineage>
        <taxon>Eukaryota</taxon>
        <taxon>Metazoa</taxon>
        <taxon>Ecdysozoa</taxon>
        <taxon>Nematoda</taxon>
        <taxon>Enoplea</taxon>
        <taxon>Dorylaimia</taxon>
        <taxon>Trichinellida</taxon>
        <taxon>Trichinellidae</taxon>
        <taxon>Trichinella</taxon>
    </lineage>
</organism>
<sequence>MQLAESVLLSDSCGDEEPFLDAVCLGSKSIALSMMLGIDLKIISVPTGARCELAGLLDPMDTVAVRFKHTTYYHLSCVPIYAILLGYESKLEKTATFYDPR</sequence>
<keyword evidence="2" id="KW-1185">Reference proteome</keyword>
<name>A0A0V1N1Y9_9BILA</name>
<protein>
    <submittedName>
        <fullName evidence="1">Death-associated protein kinase dapk-1</fullName>
    </submittedName>
</protein>
<gene>
    <name evidence="1" type="primary">dapk-1</name>
    <name evidence="1" type="ORF">T10_2070</name>
</gene>